<dbReference type="OrthoDB" id="307345at2157"/>
<gene>
    <name evidence="2" type="ORF">CV102_10475</name>
</gene>
<keyword evidence="1" id="KW-1133">Transmembrane helix</keyword>
<dbReference type="Proteomes" id="UP000766904">
    <property type="component" value="Unassembled WGS sequence"/>
</dbReference>
<evidence type="ECO:0000256" key="1">
    <source>
        <dbReference type="SAM" id="Phobius"/>
    </source>
</evidence>
<keyword evidence="1" id="KW-0812">Transmembrane</keyword>
<accession>A0A8J8Q1Y6</accession>
<dbReference type="AlphaFoldDB" id="A0A8J8Q1Y6"/>
<keyword evidence="1" id="KW-0472">Membrane</keyword>
<proteinExistence type="predicted"/>
<evidence type="ECO:0000313" key="3">
    <source>
        <dbReference type="Proteomes" id="UP000766904"/>
    </source>
</evidence>
<sequence length="123" mass="13507">MAWQDFVFLAGSLLSVAFLFPTLRDSAACVPRATSVPSMLIGAVYSFTFLTLGMSFSAFGAFAACSMWSLIVCFRAPGADLADAIAARTGGRWSLLADDCYRWTRRLFVPARYSSDRYVNAFE</sequence>
<feature type="transmembrane region" description="Helical" evidence="1">
    <location>
        <begin position="42"/>
        <end position="65"/>
    </location>
</feature>
<keyword evidence="3" id="KW-1185">Reference proteome</keyword>
<dbReference type="RefSeq" id="WP_148857923.1">
    <property type="nucleotide sequence ID" value="NZ_PHNJ01000004.1"/>
</dbReference>
<organism evidence="2 3">
    <name type="scientific">Natronococcus pandeyae</name>
    <dbReference type="NCBI Taxonomy" id="2055836"/>
    <lineage>
        <taxon>Archaea</taxon>
        <taxon>Methanobacteriati</taxon>
        <taxon>Methanobacteriota</taxon>
        <taxon>Stenosarchaea group</taxon>
        <taxon>Halobacteria</taxon>
        <taxon>Halobacteriales</taxon>
        <taxon>Natrialbaceae</taxon>
        <taxon>Natronococcus</taxon>
    </lineage>
</organism>
<name>A0A8J8Q1Y6_9EURY</name>
<comment type="caution">
    <text evidence="2">The sequence shown here is derived from an EMBL/GenBank/DDBJ whole genome shotgun (WGS) entry which is preliminary data.</text>
</comment>
<reference evidence="2" key="1">
    <citation type="submission" date="2017-11" db="EMBL/GenBank/DDBJ databases">
        <authorList>
            <person name="Kajale S.C."/>
            <person name="Sharma A."/>
        </authorList>
    </citation>
    <scope>NUCLEOTIDE SEQUENCE</scope>
    <source>
        <strain evidence="2">LS1_42</strain>
    </source>
</reference>
<protein>
    <submittedName>
        <fullName evidence="2">Uncharacterized protein</fullName>
    </submittedName>
</protein>
<dbReference type="EMBL" id="PHNJ01000004">
    <property type="protein sequence ID" value="TYL38921.1"/>
    <property type="molecule type" value="Genomic_DNA"/>
</dbReference>
<evidence type="ECO:0000313" key="2">
    <source>
        <dbReference type="EMBL" id="TYL38921.1"/>
    </source>
</evidence>